<protein>
    <submittedName>
        <fullName evidence="1">Uncharacterized protein</fullName>
    </submittedName>
</protein>
<proteinExistence type="predicted"/>
<name>C7GGB8_9FIRM</name>
<dbReference type="HOGENOM" id="CLU_3157367_0_0_9"/>
<dbReference type="Proteomes" id="UP000004828">
    <property type="component" value="Unassembled WGS sequence"/>
</dbReference>
<gene>
    <name evidence="1" type="ORF">ROSINTL182_08986</name>
</gene>
<evidence type="ECO:0000313" key="2">
    <source>
        <dbReference type="Proteomes" id="UP000004828"/>
    </source>
</evidence>
<comment type="caution">
    <text evidence="1">The sequence shown here is derived from an EMBL/GenBank/DDBJ whole genome shotgun (WGS) entry which is preliminary data.</text>
</comment>
<sequence>MIDSICKQRAGNAYKLRIFRLLSIRKNEFFMSDKEWVKRYLCSALRRK</sequence>
<accession>C7GGB8</accession>
<reference evidence="1 2" key="1">
    <citation type="submission" date="2009-08" db="EMBL/GenBank/DDBJ databases">
        <authorList>
            <person name="Weinstock G."/>
            <person name="Sodergren E."/>
            <person name="Clifton S."/>
            <person name="Fulton L."/>
            <person name="Fulton B."/>
            <person name="Courtney L."/>
            <person name="Fronick C."/>
            <person name="Harrison M."/>
            <person name="Strong C."/>
            <person name="Farmer C."/>
            <person name="Delahaunty K."/>
            <person name="Markovic C."/>
            <person name="Hall O."/>
            <person name="Minx P."/>
            <person name="Tomlinson C."/>
            <person name="Mitreva M."/>
            <person name="Nelson J."/>
            <person name="Hou S."/>
            <person name="Wollam A."/>
            <person name="Pepin K.H."/>
            <person name="Johnson M."/>
            <person name="Bhonagiri V."/>
            <person name="Nash W.E."/>
            <person name="Warren W."/>
            <person name="Chinwalla A."/>
            <person name="Mardis E.R."/>
            <person name="Wilson R.K."/>
        </authorList>
    </citation>
    <scope>NUCLEOTIDE SEQUENCE [LARGE SCALE GENOMIC DNA]</scope>
    <source>
        <strain evidence="1 2">L1-82</strain>
    </source>
</reference>
<dbReference type="AlphaFoldDB" id="C7GGB8"/>
<dbReference type="EMBL" id="ABYJ02000237">
    <property type="protein sequence ID" value="EEU99141.1"/>
    <property type="molecule type" value="Genomic_DNA"/>
</dbReference>
<organism evidence="1 2">
    <name type="scientific">Roseburia intestinalis L1-82</name>
    <dbReference type="NCBI Taxonomy" id="536231"/>
    <lineage>
        <taxon>Bacteria</taxon>
        <taxon>Bacillati</taxon>
        <taxon>Bacillota</taxon>
        <taxon>Clostridia</taxon>
        <taxon>Lachnospirales</taxon>
        <taxon>Lachnospiraceae</taxon>
        <taxon>Roseburia</taxon>
    </lineage>
</organism>
<evidence type="ECO:0000313" key="1">
    <source>
        <dbReference type="EMBL" id="EEU99141.1"/>
    </source>
</evidence>